<dbReference type="AlphaFoldDB" id="A0AAN1XX73"/>
<proteinExistence type="predicted"/>
<protein>
    <submittedName>
        <fullName evidence="2">Uncharacterized protein</fullName>
    </submittedName>
</protein>
<name>A0AAN1XX73_UNVUL</name>
<dbReference type="RefSeq" id="WP_317994656.1">
    <property type="nucleotide sequence ID" value="NZ_AP025523.1"/>
</dbReference>
<gene>
    <name evidence="2" type="ORF">WPS_23140</name>
</gene>
<organism evidence="2 3">
    <name type="scientific">Vulcanimicrobium alpinum</name>
    <dbReference type="NCBI Taxonomy" id="3016050"/>
    <lineage>
        <taxon>Bacteria</taxon>
        <taxon>Bacillati</taxon>
        <taxon>Vulcanimicrobiota</taxon>
        <taxon>Vulcanimicrobiia</taxon>
        <taxon>Vulcanimicrobiales</taxon>
        <taxon>Vulcanimicrobiaceae</taxon>
        <taxon>Vulcanimicrobium</taxon>
    </lineage>
</organism>
<sequence length="206" mass="20296">MRMLAGARTFAAAGARTFAAAGPLTLALAAGAAGQTVPLTTPPQPGANATANLIFDAMLATARANATNPQAGAAAALSYQHAVQRYNVGDLANARAQAGQALIAANRAAPLVIPELRSTIPQTSALQTAPFPPAGGSVAQVDADAFVAQARGAVANCAALRSPNTAAAAAKLSSAQGAARGGRYIEVRSDARAAVDLCAAATSARP</sequence>
<feature type="signal peptide" evidence="1">
    <location>
        <begin position="1"/>
        <end position="32"/>
    </location>
</feature>
<accession>A0AAN1XX73</accession>
<keyword evidence="3" id="KW-1185">Reference proteome</keyword>
<dbReference type="EMBL" id="AP025523">
    <property type="protein sequence ID" value="BDE07038.1"/>
    <property type="molecule type" value="Genomic_DNA"/>
</dbReference>
<evidence type="ECO:0000256" key="1">
    <source>
        <dbReference type="SAM" id="SignalP"/>
    </source>
</evidence>
<dbReference type="KEGG" id="vab:WPS_23140"/>
<evidence type="ECO:0000313" key="2">
    <source>
        <dbReference type="EMBL" id="BDE07038.1"/>
    </source>
</evidence>
<keyword evidence="1" id="KW-0732">Signal</keyword>
<dbReference type="Proteomes" id="UP001317532">
    <property type="component" value="Chromosome"/>
</dbReference>
<feature type="chain" id="PRO_5042926887" evidence="1">
    <location>
        <begin position="33"/>
        <end position="206"/>
    </location>
</feature>
<reference evidence="2 3" key="1">
    <citation type="journal article" date="2022" name="ISME Commun">
        <title>Vulcanimicrobium alpinus gen. nov. sp. nov., the first cultivated representative of the candidate phylum 'Eremiobacterota', is a metabolically versatile aerobic anoxygenic phototroph.</title>
        <authorList>
            <person name="Yabe S."/>
            <person name="Muto K."/>
            <person name="Abe K."/>
            <person name="Yokota A."/>
            <person name="Staudigel H."/>
            <person name="Tebo B.M."/>
        </authorList>
    </citation>
    <scope>NUCLEOTIDE SEQUENCE [LARGE SCALE GENOMIC DNA]</scope>
    <source>
        <strain evidence="2 3">WC8-2</strain>
    </source>
</reference>
<evidence type="ECO:0000313" key="3">
    <source>
        <dbReference type="Proteomes" id="UP001317532"/>
    </source>
</evidence>